<reference evidence="4" key="1">
    <citation type="submission" date="2023-01" db="EMBL/GenBank/DDBJ databases">
        <title>Key to firefly adult light organ development and bioluminescence: homeobox transcription factors regulate luciferase expression and transportation to peroxisome.</title>
        <authorList>
            <person name="Fu X."/>
        </authorList>
    </citation>
    <scope>NUCLEOTIDE SEQUENCE [LARGE SCALE GENOMIC DNA]</scope>
</reference>
<dbReference type="PANTHER" id="PTHR24102:SF28">
    <property type="entry name" value="PHD-TYPE DOMAIN-CONTAINING PROTEIN"/>
    <property type="match status" value="1"/>
</dbReference>
<dbReference type="EMBL" id="JARPUR010000001">
    <property type="protein sequence ID" value="KAK4886831.1"/>
    <property type="molecule type" value="Genomic_DNA"/>
</dbReference>
<feature type="compositionally biased region" description="Polar residues" evidence="2">
    <location>
        <begin position="205"/>
        <end position="216"/>
    </location>
</feature>
<evidence type="ECO:0000313" key="3">
    <source>
        <dbReference type="EMBL" id="KAK4886831.1"/>
    </source>
</evidence>
<name>A0AAN7SDQ7_9COLE</name>
<accession>A0AAN7SDQ7</accession>
<protein>
    <recommendedName>
        <fullName evidence="5">Zinc finger PHD-type domain-containing protein</fullName>
    </recommendedName>
</protein>
<sequence>MRISEDLRNLLESQQVKLEREIHEHHILFLKFKEDPTNYELERNLKEVQNVIHEIGLEQKLITERIRNELGEIEKKLQINGIKNACNERATNLNNALKSASSRVRKQNIITRCPPLGPNSTSDESLDIPSGSASPEPPYNPIQLEELSQSQFLKFFGLVTHAVHDEMQNKRVERKRRSTANPQFFYGSKRWDYPKRKRAVYLMSNCSPPNTRQSAKNKAKAERAVTPPSKDNSRPGSPIDPKKLPIPNLPIGLTIERINPNRSSPDIKSCVVCHLTGSLTLCELCLNGFHISCYNRPLVQSPRKCPKCVANRDVRTVGALSVPSGMSVSYISTDVTEKLQEKQKLHDENKSLTAELIKLQDQHSRLTISLKDQKAAQEKLQVGQQSTEDKIKNILTFINNIKSPLITTVQSS</sequence>
<dbReference type="AlphaFoldDB" id="A0AAN7SDQ7"/>
<feature type="coiled-coil region" evidence="1">
    <location>
        <begin position="335"/>
        <end position="362"/>
    </location>
</feature>
<keyword evidence="4" id="KW-1185">Reference proteome</keyword>
<dbReference type="SUPFAM" id="SSF57903">
    <property type="entry name" value="FYVE/PHD zinc finger"/>
    <property type="match status" value="1"/>
</dbReference>
<dbReference type="Proteomes" id="UP001353858">
    <property type="component" value="Unassembled WGS sequence"/>
</dbReference>
<organism evidence="3 4">
    <name type="scientific">Aquatica leii</name>
    <dbReference type="NCBI Taxonomy" id="1421715"/>
    <lineage>
        <taxon>Eukaryota</taxon>
        <taxon>Metazoa</taxon>
        <taxon>Ecdysozoa</taxon>
        <taxon>Arthropoda</taxon>
        <taxon>Hexapoda</taxon>
        <taxon>Insecta</taxon>
        <taxon>Pterygota</taxon>
        <taxon>Neoptera</taxon>
        <taxon>Endopterygota</taxon>
        <taxon>Coleoptera</taxon>
        <taxon>Polyphaga</taxon>
        <taxon>Elateriformia</taxon>
        <taxon>Elateroidea</taxon>
        <taxon>Lampyridae</taxon>
        <taxon>Luciolinae</taxon>
        <taxon>Aquatica</taxon>
    </lineage>
</organism>
<evidence type="ECO:0000256" key="2">
    <source>
        <dbReference type="SAM" id="MobiDB-lite"/>
    </source>
</evidence>
<dbReference type="PANTHER" id="PTHR24102">
    <property type="entry name" value="PHD FINGER PROTEIN"/>
    <property type="match status" value="1"/>
</dbReference>
<feature type="region of interest" description="Disordered" evidence="2">
    <location>
        <begin position="111"/>
        <end position="139"/>
    </location>
</feature>
<comment type="caution">
    <text evidence="3">The sequence shown here is derived from an EMBL/GenBank/DDBJ whole genome shotgun (WGS) entry which is preliminary data.</text>
</comment>
<feature type="region of interest" description="Disordered" evidence="2">
    <location>
        <begin position="205"/>
        <end position="245"/>
    </location>
</feature>
<evidence type="ECO:0008006" key="5">
    <source>
        <dbReference type="Google" id="ProtNLM"/>
    </source>
</evidence>
<keyword evidence="1" id="KW-0175">Coiled coil</keyword>
<gene>
    <name evidence="3" type="ORF">RN001_003102</name>
</gene>
<evidence type="ECO:0000256" key="1">
    <source>
        <dbReference type="SAM" id="Coils"/>
    </source>
</evidence>
<evidence type="ECO:0000313" key="4">
    <source>
        <dbReference type="Proteomes" id="UP001353858"/>
    </source>
</evidence>
<dbReference type="InterPro" id="IPR011011">
    <property type="entry name" value="Znf_FYVE_PHD"/>
</dbReference>
<proteinExistence type="predicted"/>
<dbReference type="InterPro" id="IPR013083">
    <property type="entry name" value="Znf_RING/FYVE/PHD"/>
</dbReference>
<dbReference type="Gene3D" id="3.30.40.10">
    <property type="entry name" value="Zinc/RING finger domain, C3HC4 (zinc finger)"/>
    <property type="match status" value="1"/>
</dbReference>